<evidence type="ECO:0000313" key="2">
    <source>
        <dbReference type="Proteomes" id="UP000013988"/>
    </source>
</evidence>
<comment type="caution">
    <text evidence="1">The sequence shown here is derived from an EMBL/GenBank/DDBJ whole genome shotgun (WGS) entry which is preliminary data.</text>
</comment>
<gene>
    <name evidence="1" type="ORF">A500_17005</name>
</gene>
<feature type="non-terminal residue" evidence="1">
    <location>
        <position position="128"/>
    </location>
</feature>
<reference evidence="1 2" key="1">
    <citation type="submission" date="2013-03" db="EMBL/GenBank/DDBJ databases">
        <title>Whole genome shotgun sequencing of Clostridium sartagoforme AAU1.</title>
        <authorList>
            <person name="Joshi C.G."/>
            <person name="Duggirala S.M."/>
            <person name="Nathani N.M."/>
            <person name="Bhatt V.D."/>
            <person name="Patel A.K."/>
            <person name="Pandya P.R."/>
            <person name="KaPatel J.A."/>
        </authorList>
    </citation>
    <scope>NUCLEOTIDE SEQUENCE [LARGE SCALE GENOMIC DNA]</scope>
    <source>
        <strain evidence="1 2">AAU1</strain>
    </source>
</reference>
<keyword evidence="2" id="KW-1185">Reference proteome</keyword>
<proteinExistence type="predicted"/>
<protein>
    <submittedName>
        <fullName evidence="1">Pilus biogenesis protein</fullName>
    </submittedName>
</protein>
<evidence type="ECO:0000313" key="1">
    <source>
        <dbReference type="EMBL" id="EOR20449.1"/>
    </source>
</evidence>
<dbReference type="AlphaFoldDB" id="R9BTI6"/>
<sequence>MNIFNFEMDEINIETARKLNKYKAIENKSLPINIKEDFIIVLSSEDVLENKEEVEFLFNKKIKIIKESKEFILDLIEKIFLGEREELFEIILAKAISLNASDIHFEPQEEDIFIRFRVDWSFNRFYKD</sequence>
<accession>R9BTI6</accession>
<dbReference type="EMBL" id="ASRV01000203">
    <property type="protein sequence ID" value="EOR20449.1"/>
    <property type="molecule type" value="Genomic_DNA"/>
</dbReference>
<dbReference type="Gene3D" id="3.30.450.90">
    <property type="match status" value="1"/>
</dbReference>
<name>R9BTI6_9CLOT</name>
<dbReference type="Proteomes" id="UP000013988">
    <property type="component" value="Unassembled WGS sequence"/>
</dbReference>
<organism evidence="1 2">
    <name type="scientific">Clostridium sartagoforme AAU1</name>
    <dbReference type="NCBI Taxonomy" id="1202534"/>
    <lineage>
        <taxon>Bacteria</taxon>
        <taxon>Bacillati</taxon>
        <taxon>Bacillota</taxon>
        <taxon>Clostridia</taxon>
        <taxon>Eubacteriales</taxon>
        <taxon>Clostridiaceae</taxon>
        <taxon>Clostridium</taxon>
    </lineage>
</organism>